<evidence type="ECO:0000313" key="1">
    <source>
        <dbReference type="EMBL" id="BDV35283.1"/>
    </source>
</evidence>
<name>A0ABM8EBA8_9HYPH</name>
<keyword evidence="2" id="KW-1185">Reference proteome</keyword>
<evidence type="ECO:0008006" key="3">
    <source>
        <dbReference type="Google" id="ProtNLM"/>
    </source>
</evidence>
<reference evidence="1 2" key="1">
    <citation type="journal article" date="2023" name="Int. J. Syst. Evol. Microbiol.">
        <title>Methylocystis iwaonis sp. nov., a type II methane-oxidizing bacterium from surface soil of a rice paddy field in Japan, and emended description of the genus Methylocystis (ex Whittenbury et al. 1970) Bowman et al. 1993.</title>
        <authorList>
            <person name="Kaise H."/>
            <person name="Sawadogo J.B."/>
            <person name="Alam M.S."/>
            <person name="Ueno C."/>
            <person name="Dianou D."/>
            <person name="Shinjo R."/>
            <person name="Asakawa S."/>
        </authorList>
    </citation>
    <scope>NUCLEOTIDE SEQUENCE [LARGE SCALE GENOMIC DNA]</scope>
    <source>
        <strain evidence="1 2">SS37A-Re</strain>
    </source>
</reference>
<dbReference type="Proteomes" id="UP001317629">
    <property type="component" value="Chromosome"/>
</dbReference>
<accession>A0ABM8EBA8</accession>
<protein>
    <recommendedName>
        <fullName evidence="3">Xanthine dehydrogenase</fullName>
    </recommendedName>
</protein>
<organism evidence="1 2">
    <name type="scientific">Methylocystis iwaonis</name>
    <dbReference type="NCBI Taxonomy" id="2885079"/>
    <lineage>
        <taxon>Bacteria</taxon>
        <taxon>Pseudomonadati</taxon>
        <taxon>Pseudomonadota</taxon>
        <taxon>Alphaproteobacteria</taxon>
        <taxon>Hyphomicrobiales</taxon>
        <taxon>Methylocystaceae</taxon>
        <taxon>Methylocystis</taxon>
    </lineage>
</organism>
<dbReference type="RefSeq" id="WP_202072366.1">
    <property type="nucleotide sequence ID" value="NZ_AP027142.1"/>
</dbReference>
<sequence>MSSELTVLVCGIGEDASAVARGLFGEGYAVALHKCASPLTLRRRMSFADAWYDGYAVLDGVEARRADVASEFMLGLQSRAFIPLLRGQLADVIERWPWHVIIAAREDKEDDVGSFLNLAEFTIGLGSSFSPGVDCDVAIATHGPDPGAILRAGDGWPKEWPETQHSVVSAPVSGQFRADMPIGALATQGAPIGYIGETPIPAPLGGRIVGIARREQAVAEGAPIAEIAENVTARVAGVSRRSQLVARAASFAIELENEGIKPFSFEDWG</sequence>
<gene>
    <name evidence="1" type="ORF">SS37A_28120</name>
</gene>
<dbReference type="EMBL" id="AP027142">
    <property type="protein sequence ID" value="BDV35283.1"/>
    <property type="molecule type" value="Genomic_DNA"/>
</dbReference>
<evidence type="ECO:0000313" key="2">
    <source>
        <dbReference type="Proteomes" id="UP001317629"/>
    </source>
</evidence>
<proteinExistence type="predicted"/>